<dbReference type="GO" id="GO:0016301">
    <property type="term" value="F:kinase activity"/>
    <property type="evidence" value="ECO:0007669"/>
    <property type="project" value="UniProtKB-KW"/>
</dbReference>
<evidence type="ECO:0000313" key="5">
    <source>
        <dbReference type="EMBL" id="MBC1177450.1"/>
    </source>
</evidence>
<dbReference type="Pfam" id="PF05422">
    <property type="entry name" value="SIN1"/>
    <property type="match status" value="1"/>
</dbReference>
<dbReference type="EnsemblMetazoa" id="LLOJ000109-RA">
    <property type="protein sequence ID" value="LLOJ000109-PA"/>
    <property type="gene ID" value="LLOJ000109"/>
</dbReference>
<evidence type="ECO:0000313" key="7">
    <source>
        <dbReference type="Proteomes" id="UP000092461"/>
    </source>
</evidence>
<evidence type="ECO:0000259" key="2">
    <source>
        <dbReference type="Pfam" id="PF05422"/>
    </source>
</evidence>
<dbReference type="VEuPathDB" id="VectorBase:LLONM1_011903"/>
<dbReference type="Pfam" id="PF16979">
    <property type="entry name" value="SIN1_PH"/>
    <property type="match status" value="1"/>
</dbReference>
<dbReference type="InterPro" id="IPR031567">
    <property type="entry name" value="CRIM_dom"/>
</dbReference>
<dbReference type="Pfam" id="PF16978">
    <property type="entry name" value="CRIM"/>
    <property type="match status" value="2"/>
</dbReference>
<dbReference type="InterPro" id="IPR008828">
    <property type="entry name" value="Sin1/Avo1"/>
</dbReference>
<keyword evidence="5" id="KW-0418">Kinase</keyword>
<sequence>MATYNNPHWLLCHIRNSFISTDDTGMCEAVMVSEDLPSQYAQTHARRPEPTNGLEDTQDFVCYPGLDQSDDEDGDLLSQSYDIHAEPDIGLHRQRSNTAQNLERMELARRKASKIRNVKCDDSIVAITDADRDALFVRRDVPPVTTQKKKPKSLLSERLQHCPKQTQNKFLEYARFDGTAQTGVSTRTLKIFLTMLPEKQRNYPIQVNVPPVTTQKKKPKSLLSERLQHCPKQTQNKFLEYARFDGTAQTGVSTRTLKIFLTMLPEKQRNYPIQVCVLSTAKIQEFIGLICYKCSIENPDVPLKSVRNYGLYITEEDGEVDSDFPPLDVREPCSKFCFSHLALIERRATIARVDQRTMSVTSEVDAGGGGGAFPEDPKVVSAQQSEDMARMLGHTTMMEAPMYRSYRLHMLQGPFFRTEIQLGISGEKVEIDPVQQKNTKFWTKQRAISHAMNSVAMCEIIERKLYRATFRLVYRVPRPGVDEGGAHSEYSTSASPQAASTSTFKHYNFETDPETAQEIVEKIRNILEVRSSATQREFLSFRERRRGGHGKKSFSLI</sequence>
<reference evidence="6" key="3">
    <citation type="submission" date="2020-05" db="UniProtKB">
        <authorList>
            <consortium name="EnsemblMetazoa"/>
        </authorList>
    </citation>
    <scope>IDENTIFICATION</scope>
    <source>
        <strain evidence="6">Jacobina</strain>
    </source>
</reference>
<keyword evidence="7" id="KW-1185">Reference proteome</keyword>
<feature type="domain" description="CRIM" evidence="3">
    <location>
        <begin position="220"/>
        <end position="347"/>
    </location>
</feature>
<dbReference type="Proteomes" id="UP000092461">
    <property type="component" value="Unassembled WGS sequence"/>
</dbReference>
<dbReference type="EMBL" id="GITU01008747">
    <property type="protein sequence ID" value="MBC1177450.1"/>
    <property type="molecule type" value="Transcribed_RNA"/>
</dbReference>
<accession>A0A1B0C897</accession>
<reference evidence="7" key="1">
    <citation type="submission" date="2012-05" db="EMBL/GenBank/DDBJ databases">
        <title>Whole Genome Assembly of Lutzomyia longipalpis.</title>
        <authorList>
            <person name="Richards S."/>
            <person name="Qu C."/>
            <person name="Dillon R."/>
            <person name="Worley K."/>
            <person name="Scherer S."/>
            <person name="Batterton M."/>
            <person name="Taylor A."/>
            <person name="Hawes A."/>
            <person name="Hernandez B."/>
            <person name="Kovar C."/>
            <person name="Mandapat C."/>
            <person name="Pham C."/>
            <person name="Qu C."/>
            <person name="Jing C."/>
            <person name="Bess C."/>
            <person name="Bandaranaike D."/>
            <person name="Ngo D."/>
            <person name="Ongeri F."/>
            <person name="Arias F."/>
            <person name="Lara F."/>
            <person name="Weissenberger G."/>
            <person name="Kamau G."/>
            <person name="Han H."/>
            <person name="Shen H."/>
            <person name="Dinh H."/>
            <person name="Khalil I."/>
            <person name="Jones J."/>
            <person name="Shafer J."/>
            <person name="Jayaseelan J."/>
            <person name="Quiroz J."/>
            <person name="Blankenburg K."/>
            <person name="Nguyen L."/>
            <person name="Jackson L."/>
            <person name="Francisco L."/>
            <person name="Tang L.-Y."/>
            <person name="Pu L.-L."/>
            <person name="Perales L."/>
            <person name="Lorensuhewa L."/>
            <person name="Munidasa M."/>
            <person name="Coyle M."/>
            <person name="Taylor M."/>
            <person name="Puazo M."/>
            <person name="Firestine M."/>
            <person name="Scheel M."/>
            <person name="Javaid M."/>
            <person name="Wang M."/>
            <person name="Li M."/>
            <person name="Tabassum N."/>
            <person name="Saada N."/>
            <person name="Osuji N."/>
            <person name="Aqrawi P."/>
            <person name="Fu Q."/>
            <person name="Thornton R."/>
            <person name="Raj R."/>
            <person name="Goodspeed R."/>
            <person name="Mata R."/>
            <person name="Najjar R."/>
            <person name="Gubbala S."/>
            <person name="Lee S."/>
            <person name="Denson S."/>
            <person name="Patil S."/>
            <person name="Macmil S."/>
            <person name="Qi S."/>
            <person name="Matskevitch T."/>
            <person name="Palculict T."/>
            <person name="Mathew T."/>
            <person name="Vee V."/>
            <person name="Velamala V."/>
            <person name="Korchina V."/>
            <person name="Cai W."/>
            <person name="Liu W."/>
            <person name="Dai W."/>
            <person name="Zou X."/>
            <person name="Zhu Y."/>
            <person name="Zhang Y."/>
            <person name="Wu Y.-Q."/>
            <person name="Xin Y."/>
            <person name="Nazarath L."/>
            <person name="Kovar C."/>
            <person name="Han Y."/>
            <person name="Muzny D."/>
            <person name="Gibbs R."/>
        </authorList>
    </citation>
    <scope>NUCLEOTIDE SEQUENCE [LARGE SCALE GENOMIC DNA]</scope>
    <source>
        <strain evidence="7">Jacobina</strain>
    </source>
</reference>
<feature type="domain" description="SIN1-type PH" evidence="4">
    <location>
        <begin position="401"/>
        <end position="528"/>
    </location>
</feature>
<dbReference type="GO" id="GO:0038203">
    <property type="term" value="P:TORC2 signaling"/>
    <property type="evidence" value="ECO:0007669"/>
    <property type="project" value="TreeGrafter"/>
</dbReference>
<protein>
    <submittedName>
        <fullName evidence="5">Putative stress-activated map kinase-interacting protein 1-like rhagoletis zephyria</fullName>
    </submittedName>
</protein>
<evidence type="ECO:0000313" key="6">
    <source>
        <dbReference type="EnsemblMetazoa" id="LLOJ000109-PA"/>
    </source>
</evidence>
<organism evidence="6 7">
    <name type="scientific">Lutzomyia longipalpis</name>
    <name type="common">Sand fly</name>
    <dbReference type="NCBI Taxonomy" id="7200"/>
    <lineage>
        <taxon>Eukaryota</taxon>
        <taxon>Metazoa</taxon>
        <taxon>Ecdysozoa</taxon>
        <taxon>Arthropoda</taxon>
        <taxon>Hexapoda</taxon>
        <taxon>Insecta</taxon>
        <taxon>Pterygota</taxon>
        <taxon>Neoptera</taxon>
        <taxon>Endopterygota</taxon>
        <taxon>Diptera</taxon>
        <taxon>Nematocera</taxon>
        <taxon>Psychodoidea</taxon>
        <taxon>Psychodidae</taxon>
        <taxon>Lutzomyia</taxon>
        <taxon>Lutzomyia</taxon>
    </lineage>
</organism>
<comment type="similarity">
    <text evidence="1">Belongs to the SIN1 family.</text>
</comment>
<evidence type="ECO:0000259" key="3">
    <source>
        <dbReference type="Pfam" id="PF16978"/>
    </source>
</evidence>
<feature type="domain" description="Sin1 N-terminal" evidence="2">
    <location>
        <begin position="18"/>
        <end position="141"/>
    </location>
</feature>
<proteinExistence type="inferred from homology"/>
<dbReference type="InterPro" id="IPR031313">
    <property type="entry name" value="Sin1_PH_dom"/>
</dbReference>
<evidence type="ECO:0000259" key="4">
    <source>
        <dbReference type="Pfam" id="PF16979"/>
    </source>
</evidence>
<dbReference type="GO" id="GO:0031932">
    <property type="term" value="C:TORC2 complex"/>
    <property type="evidence" value="ECO:0007669"/>
    <property type="project" value="InterPro"/>
</dbReference>
<dbReference type="InterPro" id="IPR011993">
    <property type="entry name" value="PH-like_dom_sf"/>
</dbReference>
<dbReference type="PANTHER" id="PTHR13335">
    <property type="entry name" value="TARGET OF RAPAMYCIN COMPLEX 2 SUBUNIT MAPKAP1"/>
    <property type="match status" value="1"/>
</dbReference>
<name>A0A1B0C897_LUTLO</name>
<dbReference type="EMBL" id="AJWK01000288">
    <property type="status" value="NOT_ANNOTATED_CDS"/>
    <property type="molecule type" value="Genomic_DNA"/>
</dbReference>
<keyword evidence="5" id="KW-0808">Transferase</keyword>
<dbReference type="GO" id="GO:0005737">
    <property type="term" value="C:cytoplasm"/>
    <property type="evidence" value="ECO:0007669"/>
    <property type="project" value="TreeGrafter"/>
</dbReference>
<dbReference type="GO" id="GO:0005886">
    <property type="term" value="C:plasma membrane"/>
    <property type="evidence" value="ECO:0007669"/>
    <property type="project" value="TreeGrafter"/>
</dbReference>
<dbReference type="GO" id="GO:0005546">
    <property type="term" value="F:phosphatidylinositol-4,5-bisphosphate binding"/>
    <property type="evidence" value="ECO:0007669"/>
    <property type="project" value="TreeGrafter"/>
</dbReference>
<dbReference type="AlphaFoldDB" id="A0A1B0C897"/>
<dbReference type="PANTHER" id="PTHR13335:SF1">
    <property type="entry name" value="TARGET OF RAPAMYCIN COMPLEX 2 SUBUNIT MAPKAP1"/>
    <property type="match status" value="1"/>
</dbReference>
<dbReference type="VEuPathDB" id="VectorBase:LLOJ000109"/>
<dbReference type="EMBL" id="AJWK01000289">
    <property type="status" value="NOT_ANNOTATED_CDS"/>
    <property type="molecule type" value="Genomic_DNA"/>
</dbReference>
<reference evidence="5" key="2">
    <citation type="journal article" date="2020" name="BMC">
        <title>Leishmania infection induces a limited differential gene expression in the sand fly midgut.</title>
        <authorList>
            <person name="Coutinho-Abreu I.V."/>
            <person name="Serafim T.D."/>
            <person name="Meneses C."/>
            <person name="Kamhawi S."/>
            <person name="Oliveira F."/>
            <person name="Valenzuela J.G."/>
        </authorList>
    </citation>
    <scope>NUCLEOTIDE SEQUENCE</scope>
    <source>
        <strain evidence="5">Jacobina</strain>
        <tissue evidence="5">Midgut</tissue>
    </source>
</reference>
<feature type="domain" description="CRIM" evidence="3">
    <location>
        <begin position="152"/>
        <end position="209"/>
    </location>
</feature>
<evidence type="ECO:0000256" key="1">
    <source>
        <dbReference type="ARBA" id="ARBA00009407"/>
    </source>
</evidence>
<dbReference type="InterPro" id="IPR032679">
    <property type="entry name" value="Sin1_N"/>
</dbReference>
<dbReference type="Gene3D" id="2.30.29.30">
    <property type="entry name" value="Pleckstrin-homology domain (PH domain)/Phosphotyrosine-binding domain (PTB)"/>
    <property type="match status" value="1"/>
</dbReference>
<dbReference type="EMBL" id="AJWK01000290">
    <property type="status" value="NOT_ANNOTATED_CDS"/>
    <property type="molecule type" value="Genomic_DNA"/>
</dbReference>